<dbReference type="Pfam" id="PF24281">
    <property type="entry name" value="HVO_2928_N"/>
    <property type="match status" value="1"/>
</dbReference>
<organism evidence="5 6">
    <name type="scientific">Haloferax massiliensis</name>
    <dbReference type="NCBI Taxonomy" id="1476858"/>
    <lineage>
        <taxon>Archaea</taxon>
        <taxon>Methanobacteriati</taxon>
        <taxon>Methanobacteriota</taxon>
        <taxon>Stenosarchaea group</taxon>
        <taxon>Halobacteria</taxon>
        <taxon>Halobacteriales</taxon>
        <taxon>Haloferacaceae</taxon>
        <taxon>Haloferax</taxon>
    </lineage>
</organism>
<evidence type="ECO:0000313" key="5">
    <source>
        <dbReference type="EMBL" id="CQR50965.1"/>
    </source>
</evidence>
<name>A0A0D6JTR3_9EURY</name>
<dbReference type="Proteomes" id="UP000198902">
    <property type="component" value="Unassembled WGS sequence"/>
</dbReference>
<dbReference type="OrthoDB" id="198846at2157"/>
<protein>
    <submittedName>
        <fullName evidence="5">HTH DNA binding domain protein</fullName>
    </submittedName>
</protein>
<dbReference type="PANTHER" id="PTHR34236">
    <property type="entry name" value="DIMETHYL SULFOXIDE REDUCTASE TRANSCRIPTIONAL ACTIVATOR"/>
    <property type="match status" value="1"/>
</dbReference>
<dbReference type="Pfam" id="PF04967">
    <property type="entry name" value="HTH_10"/>
    <property type="match status" value="1"/>
</dbReference>
<keyword evidence="2" id="KW-0804">Transcription</keyword>
<dbReference type="RefSeq" id="WP_089779309.1">
    <property type="nucleotide sequence ID" value="NZ_CABLRR010000002.1"/>
</dbReference>
<dbReference type="SUPFAM" id="SSF88659">
    <property type="entry name" value="Sigma3 and sigma4 domains of RNA polymerase sigma factors"/>
    <property type="match status" value="1"/>
</dbReference>
<keyword evidence="6" id="KW-1185">Reference proteome</keyword>
<dbReference type="AlphaFoldDB" id="A0A0D6JTR3"/>
<reference evidence="6" key="1">
    <citation type="submission" date="2015-03" db="EMBL/GenBank/DDBJ databases">
        <authorList>
            <person name="Urmite Genomes"/>
        </authorList>
    </citation>
    <scope>NUCLEOTIDE SEQUENCE [LARGE SCALE GENOMIC DNA]</scope>
    <source>
        <strain evidence="6">Arc-Hr</strain>
    </source>
</reference>
<evidence type="ECO:0000259" key="3">
    <source>
        <dbReference type="Pfam" id="PF04967"/>
    </source>
</evidence>
<evidence type="ECO:0000256" key="1">
    <source>
        <dbReference type="ARBA" id="ARBA00023015"/>
    </source>
</evidence>
<evidence type="ECO:0000259" key="4">
    <source>
        <dbReference type="Pfam" id="PF24281"/>
    </source>
</evidence>
<evidence type="ECO:0000256" key="2">
    <source>
        <dbReference type="ARBA" id="ARBA00023163"/>
    </source>
</evidence>
<feature type="domain" description="HTH bat-type" evidence="3">
    <location>
        <begin position="179"/>
        <end position="229"/>
    </location>
</feature>
<proteinExistence type="predicted"/>
<accession>A0A0D6JTR3</accession>
<evidence type="ECO:0000313" key="6">
    <source>
        <dbReference type="Proteomes" id="UP000198902"/>
    </source>
</evidence>
<feature type="domain" description="HVO-2928 N-terminal" evidence="4">
    <location>
        <begin position="3"/>
        <end position="167"/>
    </location>
</feature>
<dbReference type="InterPro" id="IPR056529">
    <property type="entry name" value="HVO_2928_N"/>
</dbReference>
<dbReference type="InterPro" id="IPR013324">
    <property type="entry name" value="RNA_pol_sigma_r3/r4-like"/>
</dbReference>
<dbReference type="EMBL" id="CSTE01000002">
    <property type="protein sequence ID" value="CQR50965.1"/>
    <property type="molecule type" value="Genomic_DNA"/>
</dbReference>
<dbReference type="InterPro" id="IPR007050">
    <property type="entry name" value="HTH_bacterioopsin"/>
</dbReference>
<dbReference type="PANTHER" id="PTHR34236:SF1">
    <property type="entry name" value="DIMETHYL SULFOXIDE REDUCTASE TRANSCRIPTIONAL ACTIVATOR"/>
    <property type="match status" value="1"/>
</dbReference>
<sequence>MREVVFTVEYERGVDPLMDAFIEHPDLYARSMQVQATSEAVWGVEKLVGTPSGLDEYDERLERVAQDSSLVGMCGAPITEYRCEILSSNPESRKIYSLQREGDDRRSIPTAAANHLGEGVILRSERHRDQFRWNLLVDGSLGALHDEVRANLRDGLSLTVERLGEPPCLLEDGRTQNDLTTAQKTALEAALTHGYYEEPREASVSEIAEEIGVPSSTLQYRLNRAEAWLAEQFAADSMTVDIDTSLDLGDVEFIE</sequence>
<dbReference type="Gene3D" id="1.10.10.10">
    <property type="entry name" value="Winged helix-like DNA-binding domain superfamily/Winged helix DNA-binding domain"/>
    <property type="match status" value="1"/>
</dbReference>
<gene>
    <name evidence="5" type="ORF">BN996_02451</name>
</gene>
<keyword evidence="1" id="KW-0805">Transcription regulation</keyword>
<dbReference type="InterPro" id="IPR036388">
    <property type="entry name" value="WH-like_DNA-bd_sf"/>
</dbReference>